<dbReference type="HOGENOM" id="CLU_3268101_0_0_9"/>
<dbReference type="Proteomes" id="UP000003340">
    <property type="component" value="Unassembled WGS sequence"/>
</dbReference>
<dbReference type="EMBL" id="ACEC01000033">
    <property type="protein sequence ID" value="EEG31483.1"/>
    <property type="molecule type" value="Genomic_DNA"/>
</dbReference>
<gene>
    <name evidence="1" type="ORF">CLOSTMETH_00875</name>
</gene>
<name>C0EAL8_9FIRM</name>
<dbReference type="STRING" id="537013.CLOSTMETH_00875"/>
<protein>
    <submittedName>
        <fullName evidence="1">Uncharacterized protein</fullName>
    </submittedName>
</protein>
<comment type="caution">
    <text evidence="1">The sequence shown here is derived from an EMBL/GenBank/DDBJ whole genome shotgun (WGS) entry which is preliminary data.</text>
</comment>
<accession>C0EAL8</accession>
<dbReference type="AlphaFoldDB" id="C0EAL8"/>
<reference evidence="1 2" key="2">
    <citation type="submission" date="2009-02" db="EMBL/GenBank/DDBJ databases">
        <title>Draft genome sequence of Clostridium methylpentosum (DSM 5476).</title>
        <authorList>
            <person name="Sudarsanam P."/>
            <person name="Ley R."/>
            <person name="Guruge J."/>
            <person name="Turnbaugh P.J."/>
            <person name="Mahowald M."/>
            <person name="Liep D."/>
            <person name="Gordon J."/>
        </authorList>
    </citation>
    <scope>NUCLEOTIDE SEQUENCE [LARGE SCALE GENOMIC DNA]</scope>
    <source>
        <strain evidence="1 2">DSM 5476</strain>
    </source>
</reference>
<evidence type="ECO:0000313" key="1">
    <source>
        <dbReference type="EMBL" id="EEG31483.1"/>
    </source>
</evidence>
<evidence type="ECO:0000313" key="2">
    <source>
        <dbReference type="Proteomes" id="UP000003340"/>
    </source>
</evidence>
<keyword evidence="2" id="KW-1185">Reference proteome</keyword>
<organism evidence="1 2">
    <name type="scientific">[Clostridium] methylpentosum DSM 5476</name>
    <dbReference type="NCBI Taxonomy" id="537013"/>
    <lineage>
        <taxon>Bacteria</taxon>
        <taxon>Bacillati</taxon>
        <taxon>Bacillota</taxon>
        <taxon>Clostridia</taxon>
        <taxon>Eubacteriales</taxon>
        <taxon>Oscillospiraceae</taxon>
        <taxon>Oscillospiraceae incertae sedis</taxon>
    </lineage>
</organism>
<reference evidence="1 2" key="1">
    <citation type="submission" date="2009-01" db="EMBL/GenBank/DDBJ databases">
        <authorList>
            <person name="Fulton L."/>
            <person name="Clifton S."/>
            <person name="Fulton B."/>
            <person name="Xu J."/>
            <person name="Minx P."/>
            <person name="Pepin K.H."/>
            <person name="Johnson M."/>
            <person name="Bhonagiri V."/>
            <person name="Nash W.E."/>
            <person name="Mardis E.R."/>
            <person name="Wilson R.K."/>
        </authorList>
    </citation>
    <scope>NUCLEOTIDE SEQUENCE [LARGE SCALE GENOMIC DNA]</scope>
    <source>
        <strain evidence="1 2">DSM 5476</strain>
    </source>
</reference>
<sequence>MSFLLYCLYAPGSTEMEKGIRVTLSTEKRPIPKFLDSSCRR</sequence>
<proteinExistence type="predicted"/>